<reference evidence="3 4" key="1">
    <citation type="journal article" date="2019" name="PLoS ONE">
        <title>Comparative genome analysis indicates high evolutionary potential of pathogenicity genes in Colletotrichum tanaceti.</title>
        <authorList>
            <person name="Lelwala R.V."/>
            <person name="Korhonen P.K."/>
            <person name="Young N.D."/>
            <person name="Scott J.B."/>
            <person name="Ades P.A."/>
            <person name="Gasser R.B."/>
            <person name="Taylor P.W.J."/>
        </authorList>
    </citation>
    <scope>NUCLEOTIDE SEQUENCE [LARGE SCALE GENOMIC DNA]</scope>
    <source>
        <strain evidence="3">BRIP57314</strain>
    </source>
</reference>
<dbReference type="InterPro" id="IPR036188">
    <property type="entry name" value="FAD/NAD-bd_sf"/>
</dbReference>
<dbReference type="Gene3D" id="3.50.50.60">
    <property type="entry name" value="FAD/NAD(P)-binding domain"/>
    <property type="match status" value="1"/>
</dbReference>
<dbReference type="GO" id="GO:0004497">
    <property type="term" value="F:monooxygenase activity"/>
    <property type="evidence" value="ECO:0007669"/>
    <property type="project" value="UniProtKB-KW"/>
</dbReference>
<dbReference type="InterPro" id="IPR023753">
    <property type="entry name" value="FAD/NAD-binding_dom"/>
</dbReference>
<dbReference type="GO" id="GO:0050660">
    <property type="term" value="F:flavin adenine dinucleotide binding"/>
    <property type="evidence" value="ECO:0007669"/>
    <property type="project" value="TreeGrafter"/>
</dbReference>
<dbReference type="PANTHER" id="PTHR43539:SF24">
    <property type="entry name" value="FAD_NAD(P)-BINDING DOMAIN-CONTAINING PROTEIN-RELATED"/>
    <property type="match status" value="1"/>
</dbReference>
<evidence type="ECO:0000313" key="3">
    <source>
        <dbReference type="EMBL" id="TKW49155.1"/>
    </source>
</evidence>
<keyword evidence="3" id="KW-0503">Monooxygenase</keyword>
<keyword evidence="4" id="KW-1185">Reference proteome</keyword>
<dbReference type="AlphaFoldDB" id="A0A4U6X1Y3"/>
<accession>A0A4U6X1Y3</accession>
<feature type="domain" description="FAD/NAD(P)-binding" evidence="2">
    <location>
        <begin position="228"/>
        <end position="445"/>
    </location>
</feature>
<sequence>MRAQGIVHTVPHRPRVDLILRENPKIIMGKNNYIMTLPALREAPSKSPEIARDIVAEWTSRFEQTLSGGQAQNKLDLTPLFRQDAWVRDFLGLSWDFRTIRGLDDISAYFAENQPRARLGRLRPREQGAFRPEFRDPAPGVHWVDSLFDFETDVGRGKGVVRLTLEDGGDGDDDTWKAFMINFTLVEMKGFEEKVGINRPTGHVDNLKRGNWREQRERQMAFLDEEPAVLIIGAGHAGINLGVRLRHLGIPALMVDRNEHVGDSWRKRYRTLMTHDPIQYCHLPFIPFPADWPLFTPKDKLADWLESYAKMMELNIWTSTEVQDTRYDEHSKTWTVKLLRHAHHDGGGGGGSSTSSTRVIRPRHVVLATGQAGDPIAPSFPGQDGFRGAVYHGSQHSDASSSSSSVADLASKKVLVVGSGNSSHDICQDFHDSGAASVTMVQRGGTYVVSANKGVLLMHKGMYDEDGPPTDDADVVAQSMPTPVQFALHSLGTKLIADSVDRDLLDGLRKAGFELDFGPGGSGIFRKYLTRGGGYYIDTGCSRLIADGKVKVHHSPGGISGFTPTGLTLADGTTLEADIVVLATGYQGMRSSARKILGDAVADRVKDCWDLDEQGEINSIWRSSGHPGFWYTGGNLALCRSYSRLLALQIKAVEEGLLIQT</sequence>
<keyword evidence="3" id="KW-0670">Pyruvate</keyword>
<dbReference type="Pfam" id="PF07992">
    <property type="entry name" value="Pyr_redox_2"/>
    <property type="match status" value="1"/>
</dbReference>
<dbReference type="EMBL" id="PJEX01000607">
    <property type="protein sequence ID" value="TKW49155.1"/>
    <property type="molecule type" value="Genomic_DNA"/>
</dbReference>
<evidence type="ECO:0000256" key="1">
    <source>
        <dbReference type="ARBA" id="ARBA00023002"/>
    </source>
</evidence>
<organism evidence="3 4">
    <name type="scientific">Colletotrichum tanaceti</name>
    <dbReference type="NCBI Taxonomy" id="1306861"/>
    <lineage>
        <taxon>Eukaryota</taxon>
        <taxon>Fungi</taxon>
        <taxon>Dikarya</taxon>
        <taxon>Ascomycota</taxon>
        <taxon>Pezizomycotina</taxon>
        <taxon>Sordariomycetes</taxon>
        <taxon>Hypocreomycetidae</taxon>
        <taxon>Glomerellales</taxon>
        <taxon>Glomerellaceae</taxon>
        <taxon>Colletotrichum</taxon>
        <taxon>Colletotrichum destructivum species complex</taxon>
    </lineage>
</organism>
<dbReference type="InterPro" id="IPR050982">
    <property type="entry name" value="Auxin_biosynth/cation_transpt"/>
</dbReference>
<proteinExistence type="predicted"/>
<dbReference type="PANTHER" id="PTHR43539">
    <property type="entry name" value="FLAVIN-BINDING MONOOXYGENASE-LIKE PROTEIN (AFU_ORTHOLOGUE AFUA_4G09220)"/>
    <property type="match status" value="1"/>
</dbReference>
<name>A0A4U6X1Y3_9PEZI</name>
<gene>
    <name evidence="3" type="primary">YUC8</name>
    <name evidence="3" type="ORF">CTA1_12890</name>
</gene>
<comment type="caution">
    <text evidence="3">The sequence shown here is derived from an EMBL/GenBank/DDBJ whole genome shotgun (WGS) entry which is preliminary data.</text>
</comment>
<dbReference type="SUPFAM" id="SSF51905">
    <property type="entry name" value="FAD/NAD(P)-binding domain"/>
    <property type="match status" value="2"/>
</dbReference>
<evidence type="ECO:0000259" key="2">
    <source>
        <dbReference type="Pfam" id="PF07992"/>
    </source>
</evidence>
<dbReference type="Proteomes" id="UP000310108">
    <property type="component" value="Unassembled WGS sequence"/>
</dbReference>
<protein>
    <submittedName>
        <fullName evidence="3">Putative indole-3-pyruvate monooxygenase YUCCA8</fullName>
    </submittedName>
</protein>
<evidence type="ECO:0000313" key="4">
    <source>
        <dbReference type="Proteomes" id="UP000310108"/>
    </source>
</evidence>
<keyword evidence="1" id="KW-0560">Oxidoreductase</keyword>